<reference evidence="2 3" key="3">
    <citation type="journal article" date="1997" name="J. Gen. Virol.">
        <title>Cloning and functional characterization of the origin of lytic-phase DNA replication of rat cytomegalovirus.</title>
        <authorList>
            <person name="Vink C."/>
            <person name="Beuken E."/>
            <person name="Bruggeman C.A."/>
        </authorList>
    </citation>
    <scope>NUCLEOTIDE SEQUENCE [LARGE SCALE GENOMIC DNA]</scope>
    <source>
        <strain evidence="2 3">Maastricht</strain>
    </source>
</reference>
<keyword evidence="3" id="KW-1185">Reference proteome</keyword>
<evidence type="ECO:0000313" key="2">
    <source>
        <dbReference type="EMBL" id="AAF99241.1"/>
    </source>
</evidence>
<organismHost>
    <name type="scientific">Rattus</name>
    <name type="common">rats</name>
    <dbReference type="NCBI Taxonomy" id="10114"/>
</organismHost>
<gene>
    <name evidence="2" type="primary">r147</name>
</gene>
<name>Q9DW49_RCMVM</name>
<reference evidence="2 3" key="4">
    <citation type="journal article" date="1998" name="J. Virol.">
        <title>The R33 G protein-coupled receptor gene of rat cytomegalovirus plays an essential role in the pathogenesis of viral infection.</title>
        <authorList>
            <person name="Beisser P.S."/>
            <person name="Vink C."/>
            <person name="Van Dam J.G."/>
            <person name="Grauls G."/>
            <person name="Vanherle S.J."/>
            <person name="Bruggeman C.A."/>
        </authorList>
    </citation>
    <scope>NUCLEOTIDE SEQUENCE [LARGE SCALE GENOMIC DNA]</scope>
    <source>
        <strain evidence="2 3">Maastricht</strain>
    </source>
</reference>
<reference evidence="2 3" key="9">
    <citation type="journal article" date="2000" name="J. Virol.">
        <title>Complete DNA sequence of the rat cytomegalovirus genome.</title>
        <authorList>
            <person name="Vink C."/>
            <person name="Beuken E."/>
            <person name="Bruggeman C.A."/>
        </authorList>
    </citation>
    <scope>NUCLEOTIDE SEQUENCE [LARGE SCALE GENOMIC DNA]</scope>
    <source>
        <strain evidence="2 3">Maastricht</strain>
    </source>
</reference>
<reference evidence="2 3" key="6">
    <citation type="journal article" date="1999" name="J. Gen. Virol.">
        <title>The rat cytomegalovirus R32 gene encodes a virion-associated protein that elicits a strong humoral immune response in infected rats.</title>
        <authorList>
            <person name="Beuken E."/>
            <person name="Grauls G."/>
            <person name="Bruggeman C.A."/>
            <person name="Vink C."/>
        </authorList>
    </citation>
    <scope>NUCLEOTIDE SEQUENCE [LARGE SCALE GENOMIC DNA]</scope>
    <source>
        <strain evidence="2 3">Maastricht</strain>
    </source>
</reference>
<reference evidence="2 3" key="2">
    <citation type="journal article" date="1996" name="J. Virol.">
        <title>Structure of the rat cytomegalovirus genome termini.</title>
        <authorList>
            <person name="Vink C."/>
            <person name="Beuken E."/>
            <person name="Bruggeman C.A."/>
        </authorList>
    </citation>
    <scope>NUCLEOTIDE SEQUENCE [LARGE SCALE GENOMIC DNA]</scope>
    <source>
        <strain evidence="2 3">Maastricht</strain>
    </source>
</reference>
<reference evidence="2 3" key="7">
    <citation type="journal article" date="1999" name="J. Virol.">
        <title>Deletion of the R78 G protein-coupled receptor gene from rat cytomegalovirus results in an attenuated, syncytium-inducing mutant strain.</title>
        <authorList>
            <person name="Beisser P.S."/>
            <person name="Grauls G."/>
            <person name="Bruggeman C.A."/>
            <person name="Vink C."/>
        </authorList>
    </citation>
    <scope>NUCLEOTIDE SEQUENCE [LARGE SCALE GENOMIC DNA]</scope>
    <source>
        <strain evidence="2 3">Maastricht</strain>
    </source>
</reference>
<sequence>MKNYGACVPKSVFTRGDGKRLLNLLMDGDAVKPETEAFPDLLYDLSVIQHNLLRDSRPEELRVVAYVNSEKTMITCQVKSGLEVHFRIRCETVGSVPSFDDGRMEYLISSGSRSERYRTVEARATVKLNSTVVTTARCTVESSLGWIAIFELTWTPGMSIIGGRGLTMSLKSRTDPDIEYTVPDTRAYEDNLYKEAPYIYDSYKRYLGLTLGNLVSVIVFSILFLLFIGTIVVVWKKNISFNAFTCIPHGIRPQTRMSIRTTAHQETKSKNDIEMTPKVTFETPETRRL</sequence>
<reference evidence="2 3" key="8">
    <citation type="journal article" date="2000" name="J. Virol.">
        <title>The r144 major histocompatibility complex class I-like gene of rat cytomegalovirus is dispensable for both acute and long-term infection in the immunocompromised host.</title>
        <authorList>
            <person name="Beisser P.S."/>
            <person name="Kloover J.S."/>
            <person name="Grauls G.E."/>
            <person name="Blok M.J."/>
            <person name="Bruggeman C.A."/>
            <person name="Vink C."/>
        </authorList>
    </citation>
    <scope>NUCLEOTIDE SEQUENCE [LARGE SCALE GENOMIC DNA]</scope>
    <source>
        <strain evidence="2 3">Maastricht</strain>
    </source>
</reference>
<dbReference type="EMBL" id="AF232689">
    <property type="protein sequence ID" value="AAF99241.1"/>
    <property type="molecule type" value="Genomic_DNA"/>
</dbReference>
<reference evidence="2 3" key="10">
    <citation type="journal article" date="2000" name="Virus Res.">
        <title>Rat cytomegalovirus R89 is a highly conserved gene which expresses a spliced transcript.</title>
        <authorList>
            <person name="Gruijthuijsen Y.K."/>
            <person name="Beuken E."/>
            <person name="Bruggeman C.A."/>
            <person name="Vink C."/>
        </authorList>
    </citation>
    <scope>NUCLEOTIDE SEQUENCE [LARGE SCALE GENOMIC DNA]</scope>
    <source>
        <strain evidence="2 3">Maastricht</strain>
    </source>
</reference>
<evidence type="ECO:0000256" key="1">
    <source>
        <dbReference type="SAM" id="Phobius"/>
    </source>
</evidence>
<dbReference type="Proteomes" id="UP000008288">
    <property type="component" value="Segment"/>
</dbReference>
<feature type="transmembrane region" description="Helical" evidence="1">
    <location>
        <begin position="214"/>
        <end position="235"/>
    </location>
</feature>
<reference evidence="2 3" key="5">
    <citation type="journal article" date="1998" name="Virology">
        <title>The Maastricht strain and England strain of rat cytomegalovirus represent different betaherpesvirus species rather than strains.</title>
        <authorList>
            <person name="Beisser P.S."/>
            <person name="Kaptein S.J."/>
            <person name="Beuken E."/>
            <person name="Bruggeman C.A."/>
            <person name="Vink C."/>
        </authorList>
    </citation>
    <scope>NUCLEOTIDE SEQUENCE [LARGE SCALE GENOMIC DNA]</scope>
    <source>
        <strain evidence="2 3">Maastricht</strain>
    </source>
</reference>
<keyword evidence="1" id="KW-0812">Transmembrane</keyword>
<reference evidence="2 3" key="1">
    <citation type="journal article" date="1996" name="J. Gen. Virol.">
        <title>Cloning and sequence analysis of the genes encoding DNA polymerase, glycoprotein B, ICP18.5 and major DNA-binding protein of rat cytomegalovirus.</title>
        <authorList>
            <person name="Beuken E."/>
            <person name="Slobbe R."/>
            <person name="Bruggeman C.A."/>
            <person name="Vink C."/>
        </authorList>
    </citation>
    <scope>NUCLEOTIDE SEQUENCE [LARGE SCALE GENOMIC DNA]</scope>
    <source>
        <strain evidence="2 3">Maastricht</strain>
    </source>
</reference>
<dbReference type="GeneID" id="940291"/>
<keyword evidence="1" id="KW-1133">Transmembrane helix</keyword>
<protein>
    <submittedName>
        <fullName evidence="2">Pr147</fullName>
    </submittedName>
</protein>
<dbReference type="KEGG" id="vg:940291"/>
<evidence type="ECO:0000313" key="3">
    <source>
        <dbReference type="Proteomes" id="UP000008288"/>
    </source>
</evidence>
<dbReference type="RefSeq" id="NP_064254.1">
    <property type="nucleotide sequence ID" value="NC_002512.2"/>
</dbReference>
<proteinExistence type="predicted"/>
<keyword evidence="1" id="KW-0472">Membrane</keyword>
<organism evidence="2 3">
    <name type="scientific">Rat cytomegalovirus (strain Maastricht)</name>
    <dbReference type="NCBI Taxonomy" id="79700"/>
    <lineage>
        <taxon>Viruses</taxon>
        <taxon>Duplodnaviria</taxon>
        <taxon>Heunggongvirae</taxon>
        <taxon>Peploviricota</taxon>
        <taxon>Herviviricetes</taxon>
        <taxon>Herpesvirales</taxon>
        <taxon>Orthoherpesviridae</taxon>
        <taxon>Betaherpesvirinae</taxon>
        <taxon>Muromegalovirus</taxon>
        <taxon>Muromegalovirus muridbeta2</taxon>
        <taxon>Murid betaherpesvirus 2</taxon>
    </lineage>
</organism>
<accession>Q9DW49</accession>